<evidence type="ECO:0000313" key="12">
    <source>
        <dbReference type="EMBL" id="SDN92698.1"/>
    </source>
</evidence>
<proteinExistence type="predicted"/>
<dbReference type="PANTHER" id="PTHR42878">
    <property type="entry name" value="TWO-COMPONENT HISTIDINE KINASE"/>
    <property type="match status" value="1"/>
</dbReference>
<keyword evidence="5 12" id="KW-0418">Kinase</keyword>
<feature type="transmembrane region" description="Helical" evidence="9">
    <location>
        <begin position="89"/>
        <end position="108"/>
    </location>
</feature>
<dbReference type="InterPro" id="IPR050351">
    <property type="entry name" value="BphY/WalK/GraS-like"/>
</dbReference>
<dbReference type="SMART" id="SM00387">
    <property type="entry name" value="HATPase_c"/>
    <property type="match status" value="1"/>
</dbReference>
<keyword evidence="10" id="KW-0732">Signal</keyword>
<evidence type="ECO:0000256" key="3">
    <source>
        <dbReference type="ARBA" id="ARBA00022679"/>
    </source>
</evidence>
<evidence type="ECO:0000256" key="7">
    <source>
        <dbReference type="ARBA" id="ARBA00023012"/>
    </source>
</evidence>
<keyword evidence="8" id="KW-0175">Coiled coil</keyword>
<keyword evidence="13" id="KW-1185">Reference proteome</keyword>
<keyword evidence="9" id="KW-0812">Transmembrane</keyword>
<dbReference type="AlphaFoldDB" id="A0A1H0FDC1"/>
<dbReference type="InterPro" id="IPR003594">
    <property type="entry name" value="HATPase_dom"/>
</dbReference>
<dbReference type="Proteomes" id="UP000183200">
    <property type="component" value="Unassembled WGS sequence"/>
</dbReference>
<dbReference type="Gene3D" id="3.30.565.10">
    <property type="entry name" value="Histidine kinase-like ATPase, C-terminal domain"/>
    <property type="match status" value="1"/>
</dbReference>
<organism evidence="12 13">
    <name type="scientific">Pedobacter steynii</name>
    <dbReference type="NCBI Taxonomy" id="430522"/>
    <lineage>
        <taxon>Bacteria</taxon>
        <taxon>Pseudomonadati</taxon>
        <taxon>Bacteroidota</taxon>
        <taxon>Sphingobacteriia</taxon>
        <taxon>Sphingobacteriales</taxon>
        <taxon>Sphingobacteriaceae</taxon>
        <taxon>Pedobacter</taxon>
    </lineage>
</organism>
<evidence type="ECO:0000256" key="5">
    <source>
        <dbReference type="ARBA" id="ARBA00022777"/>
    </source>
</evidence>
<reference evidence="13" key="1">
    <citation type="submission" date="2016-10" db="EMBL/GenBank/DDBJ databases">
        <authorList>
            <person name="Varghese N."/>
            <person name="Submissions S."/>
        </authorList>
    </citation>
    <scope>NUCLEOTIDE SEQUENCE [LARGE SCALE GENOMIC DNA]</scope>
    <source>
        <strain evidence="13">DSM 19110</strain>
    </source>
</reference>
<dbReference type="PROSITE" id="PS50109">
    <property type="entry name" value="HIS_KIN"/>
    <property type="match status" value="1"/>
</dbReference>
<name>A0A1H0FDC1_9SPHI</name>
<keyword evidence="9" id="KW-1133">Transmembrane helix</keyword>
<dbReference type="RefSeq" id="WP_074611669.1">
    <property type="nucleotide sequence ID" value="NZ_FNGY01000010.1"/>
</dbReference>
<evidence type="ECO:0000256" key="9">
    <source>
        <dbReference type="SAM" id="Phobius"/>
    </source>
</evidence>
<dbReference type="EMBL" id="FNGY01000010">
    <property type="protein sequence ID" value="SDN92698.1"/>
    <property type="molecule type" value="Genomic_DNA"/>
</dbReference>
<feature type="domain" description="Histidine kinase" evidence="11">
    <location>
        <begin position="145"/>
        <end position="353"/>
    </location>
</feature>
<evidence type="ECO:0000313" key="13">
    <source>
        <dbReference type="Proteomes" id="UP000183200"/>
    </source>
</evidence>
<dbReference type="GO" id="GO:0000156">
    <property type="term" value="F:phosphorelay response regulator activity"/>
    <property type="evidence" value="ECO:0007669"/>
    <property type="project" value="TreeGrafter"/>
</dbReference>
<evidence type="ECO:0000259" key="11">
    <source>
        <dbReference type="PROSITE" id="PS50109"/>
    </source>
</evidence>
<feature type="chain" id="PRO_5010274292" description="histidine kinase" evidence="10">
    <location>
        <begin position="21"/>
        <end position="353"/>
    </location>
</feature>
<dbReference type="OrthoDB" id="1269247at2"/>
<dbReference type="SUPFAM" id="SSF55874">
    <property type="entry name" value="ATPase domain of HSP90 chaperone/DNA topoisomerase II/histidine kinase"/>
    <property type="match status" value="1"/>
</dbReference>
<evidence type="ECO:0000256" key="2">
    <source>
        <dbReference type="ARBA" id="ARBA00012438"/>
    </source>
</evidence>
<dbReference type="InterPro" id="IPR005467">
    <property type="entry name" value="His_kinase_dom"/>
</dbReference>
<dbReference type="GO" id="GO:0000155">
    <property type="term" value="F:phosphorelay sensor kinase activity"/>
    <property type="evidence" value="ECO:0007669"/>
    <property type="project" value="InterPro"/>
</dbReference>
<evidence type="ECO:0000256" key="8">
    <source>
        <dbReference type="SAM" id="Coils"/>
    </source>
</evidence>
<dbReference type="GO" id="GO:0030295">
    <property type="term" value="F:protein kinase activator activity"/>
    <property type="evidence" value="ECO:0007669"/>
    <property type="project" value="TreeGrafter"/>
</dbReference>
<keyword evidence="7" id="KW-0902">Two-component regulatory system</keyword>
<dbReference type="PANTHER" id="PTHR42878:SF7">
    <property type="entry name" value="SENSOR HISTIDINE KINASE GLRK"/>
    <property type="match status" value="1"/>
</dbReference>
<dbReference type="SUPFAM" id="SSF47384">
    <property type="entry name" value="Homodimeric domain of signal transducing histidine kinase"/>
    <property type="match status" value="1"/>
</dbReference>
<dbReference type="Gene3D" id="1.10.287.130">
    <property type="match status" value="1"/>
</dbReference>
<dbReference type="EC" id="2.7.13.3" evidence="2"/>
<dbReference type="InterPro" id="IPR036890">
    <property type="entry name" value="HATPase_C_sf"/>
</dbReference>
<protein>
    <recommendedName>
        <fullName evidence="2">histidine kinase</fullName>
        <ecNumber evidence="2">2.7.13.3</ecNumber>
    </recommendedName>
</protein>
<dbReference type="InterPro" id="IPR036097">
    <property type="entry name" value="HisK_dim/P_sf"/>
</dbReference>
<comment type="catalytic activity">
    <reaction evidence="1">
        <text>ATP + protein L-histidine = ADP + protein N-phospho-L-histidine.</text>
        <dbReference type="EC" id="2.7.13.3"/>
    </reaction>
</comment>
<feature type="coiled-coil region" evidence="8">
    <location>
        <begin position="68"/>
        <end position="138"/>
    </location>
</feature>
<dbReference type="GO" id="GO:0005524">
    <property type="term" value="F:ATP binding"/>
    <property type="evidence" value="ECO:0007669"/>
    <property type="project" value="UniProtKB-KW"/>
</dbReference>
<keyword evidence="3" id="KW-0808">Transferase</keyword>
<evidence type="ECO:0000256" key="4">
    <source>
        <dbReference type="ARBA" id="ARBA00022741"/>
    </source>
</evidence>
<feature type="signal peptide" evidence="10">
    <location>
        <begin position="1"/>
        <end position="20"/>
    </location>
</feature>
<keyword evidence="4" id="KW-0547">Nucleotide-binding</keyword>
<keyword evidence="6" id="KW-0067">ATP-binding</keyword>
<evidence type="ECO:0000256" key="10">
    <source>
        <dbReference type="SAM" id="SignalP"/>
    </source>
</evidence>
<dbReference type="PROSITE" id="PS51257">
    <property type="entry name" value="PROKAR_LIPOPROTEIN"/>
    <property type="match status" value="1"/>
</dbReference>
<accession>A0A1H0FDC1</accession>
<keyword evidence="9" id="KW-0472">Membrane</keyword>
<evidence type="ECO:0000256" key="6">
    <source>
        <dbReference type="ARBA" id="ARBA00022840"/>
    </source>
</evidence>
<dbReference type="GO" id="GO:0007234">
    <property type="term" value="P:osmosensory signaling via phosphorelay pathway"/>
    <property type="evidence" value="ECO:0007669"/>
    <property type="project" value="TreeGrafter"/>
</dbReference>
<dbReference type="Pfam" id="PF02518">
    <property type="entry name" value="HATPase_c"/>
    <property type="match status" value="1"/>
</dbReference>
<evidence type="ECO:0000256" key="1">
    <source>
        <dbReference type="ARBA" id="ARBA00000085"/>
    </source>
</evidence>
<gene>
    <name evidence="12" type="ORF">SAMN05421820_110146</name>
</gene>
<sequence length="353" mass="40347">MYSKTLTLFLLLLSSSQACSATFAQQYRRYKYQTAGAGGDYRLTFKQAKGHFEEGDGQTLKADRIIRLLNKENKAKKLELQQEKTIRQVLIDAAFLLLITILLVYLNFRNKQKANLLLDKKNRQLDILNEQLMAGNRTKAKLLGIISHDLRSPVSQLFTFMRLQQNRPGLLTEACKNQYHQELLLSSANLLATMDDLLLWSKSQMDHFTLYNEDVDISHLLTELTRLLQAEAKDKNIILEIEKPDYQFVNSDYNLLFTILRNLLQNAVKHAFPETVILIRANVNALQQPYISIINRGEMIPEERIQKLINEVDINSKSSGYGLLIVKDLSAMIGAEFNICSTLEGTTTQVVFS</sequence>